<organism evidence="1">
    <name type="scientific">Anguilla anguilla</name>
    <name type="common">European freshwater eel</name>
    <name type="synonym">Muraena anguilla</name>
    <dbReference type="NCBI Taxonomy" id="7936"/>
    <lineage>
        <taxon>Eukaryota</taxon>
        <taxon>Metazoa</taxon>
        <taxon>Chordata</taxon>
        <taxon>Craniata</taxon>
        <taxon>Vertebrata</taxon>
        <taxon>Euteleostomi</taxon>
        <taxon>Actinopterygii</taxon>
        <taxon>Neopterygii</taxon>
        <taxon>Teleostei</taxon>
        <taxon>Anguilliformes</taxon>
        <taxon>Anguillidae</taxon>
        <taxon>Anguilla</taxon>
    </lineage>
</organism>
<sequence>MSSDGQKTFPANVRHLSTNGCQIHQKKCLPLKDPVTMGTSGLQFPLVFGAKFSAGRRHHTYTHTKLSSFSSTLKDYIEFQ</sequence>
<reference evidence="1" key="2">
    <citation type="journal article" date="2015" name="Fish Shellfish Immunol.">
        <title>Early steps in the European eel (Anguilla anguilla)-Vibrio vulnificus interaction in the gills: Role of the RtxA13 toxin.</title>
        <authorList>
            <person name="Callol A."/>
            <person name="Pajuelo D."/>
            <person name="Ebbesson L."/>
            <person name="Teles M."/>
            <person name="MacKenzie S."/>
            <person name="Amaro C."/>
        </authorList>
    </citation>
    <scope>NUCLEOTIDE SEQUENCE</scope>
</reference>
<reference evidence="1" key="1">
    <citation type="submission" date="2014-11" db="EMBL/GenBank/DDBJ databases">
        <authorList>
            <person name="Amaro Gonzalez C."/>
        </authorList>
    </citation>
    <scope>NUCLEOTIDE SEQUENCE</scope>
</reference>
<protein>
    <submittedName>
        <fullName evidence="1">Uncharacterized protein</fullName>
    </submittedName>
</protein>
<dbReference type="EMBL" id="GBXM01101138">
    <property type="protein sequence ID" value="JAH07439.1"/>
    <property type="molecule type" value="Transcribed_RNA"/>
</dbReference>
<accession>A0A0E9PSG7</accession>
<evidence type="ECO:0000313" key="1">
    <source>
        <dbReference type="EMBL" id="JAH07439.1"/>
    </source>
</evidence>
<name>A0A0E9PSG7_ANGAN</name>
<dbReference type="AlphaFoldDB" id="A0A0E9PSG7"/>
<proteinExistence type="predicted"/>